<name>A0A1R1PKE3_ZANCU</name>
<feature type="compositionally biased region" description="Basic and acidic residues" evidence="1">
    <location>
        <begin position="57"/>
        <end position="67"/>
    </location>
</feature>
<evidence type="ECO:0000256" key="1">
    <source>
        <dbReference type="SAM" id="MobiDB-lite"/>
    </source>
</evidence>
<feature type="compositionally biased region" description="Polar residues" evidence="1">
    <location>
        <begin position="12"/>
        <end position="30"/>
    </location>
</feature>
<dbReference type="AlphaFoldDB" id="A0A1R1PKE3"/>
<reference evidence="4" key="1">
    <citation type="submission" date="2017-01" db="EMBL/GenBank/DDBJ databases">
        <authorList>
            <person name="Wang Y."/>
            <person name="White M."/>
            <person name="Kvist S."/>
            <person name="Moncalvo J.-M."/>
        </authorList>
    </citation>
    <scope>NUCLEOTIDE SEQUENCE [LARGE SCALE GENOMIC DNA]</scope>
    <source>
        <strain evidence="4">COL-18-3</strain>
    </source>
</reference>
<evidence type="ECO:0000313" key="3">
    <source>
        <dbReference type="EMBL" id="OMH81409.1"/>
    </source>
</evidence>
<proteinExistence type="predicted"/>
<feature type="transmembrane region" description="Helical" evidence="2">
    <location>
        <begin position="178"/>
        <end position="201"/>
    </location>
</feature>
<feature type="transmembrane region" description="Helical" evidence="2">
    <location>
        <begin position="119"/>
        <end position="141"/>
    </location>
</feature>
<keyword evidence="4" id="KW-1185">Reference proteome</keyword>
<gene>
    <name evidence="3" type="ORF">AX774_g5132</name>
</gene>
<feature type="region of interest" description="Disordered" evidence="1">
    <location>
        <begin position="1"/>
        <end position="30"/>
    </location>
</feature>
<feature type="transmembrane region" description="Helical" evidence="2">
    <location>
        <begin position="207"/>
        <end position="240"/>
    </location>
</feature>
<protein>
    <submittedName>
        <fullName evidence="3">Uncharacterized protein</fullName>
    </submittedName>
</protein>
<keyword evidence="2" id="KW-1133">Transmembrane helix</keyword>
<sequence>MGRKSKKGKANPPQSAYDTGVDTSANSEMRSAEISEQYTSIVVGTDDAAISTPASVHVDRRATDSESMKASTVKSGKSGATSEKHGGSGTQSHVLGTVEVNSSKATLQEKGAKRRKVRFYLLLFKVLTVLLCIACLGFTFGSNSVSNTRPNNYVAGQIPMAVIASVATSGYKRQTIGINVILVLLWAGMCAVSILVVECAFKTVKGYGGWCAMFTAGVSCGIAVGALELLSVFMEILWLASFD</sequence>
<evidence type="ECO:0000313" key="4">
    <source>
        <dbReference type="Proteomes" id="UP000188320"/>
    </source>
</evidence>
<evidence type="ECO:0000256" key="2">
    <source>
        <dbReference type="SAM" id="Phobius"/>
    </source>
</evidence>
<dbReference type="EMBL" id="LSSK01000904">
    <property type="protein sequence ID" value="OMH81409.1"/>
    <property type="molecule type" value="Genomic_DNA"/>
</dbReference>
<feature type="region of interest" description="Disordered" evidence="1">
    <location>
        <begin position="52"/>
        <end position="94"/>
    </location>
</feature>
<keyword evidence="2" id="KW-0812">Transmembrane</keyword>
<feature type="compositionally biased region" description="Polar residues" evidence="1">
    <location>
        <begin position="68"/>
        <end position="81"/>
    </location>
</feature>
<comment type="caution">
    <text evidence="3">The sequence shown here is derived from an EMBL/GenBank/DDBJ whole genome shotgun (WGS) entry which is preliminary data.</text>
</comment>
<organism evidence="3 4">
    <name type="scientific">Zancudomyces culisetae</name>
    <name type="common">Gut fungus</name>
    <name type="synonym">Smittium culisetae</name>
    <dbReference type="NCBI Taxonomy" id="1213189"/>
    <lineage>
        <taxon>Eukaryota</taxon>
        <taxon>Fungi</taxon>
        <taxon>Fungi incertae sedis</taxon>
        <taxon>Zoopagomycota</taxon>
        <taxon>Kickxellomycotina</taxon>
        <taxon>Harpellomycetes</taxon>
        <taxon>Harpellales</taxon>
        <taxon>Legeriomycetaceae</taxon>
        <taxon>Zancudomyces</taxon>
    </lineage>
</organism>
<accession>A0A1R1PKE3</accession>
<keyword evidence="2" id="KW-0472">Membrane</keyword>
<dbReference type="Proteomes" id="UP000188320">
    <property type="component" value="Unassembled WGS sequence"/>
</dbReference>